<dbReference type="GO" id="GO:0005737">
    <property type="term" value="C:cytoplasm"/>
    <property type="evidence" value="ECO:0007669"/>
    <property type="project" value="UniProtKB-SubCell"/>
</dbReference>
<dbReference type="GO" id="GO:0009378">
    <property type="term" value="F:four-way junction helicase activity"/>
    <property type="evidence" value="ECO:0007669"/>
    <property type="project" value="InterPro"/>
</dbReference>
<dbReference type="InterPro" id="IPR000085">
    <property type="entry name" value="RuvA"/>
</dbReference>
<keyword evidence="9" id="KW-1185">Reference proteome</keyword>
<comment type="similarity">
    <text evidence="6">Belongs to the RuvA family.</text>
</comment>
<comment type="caution">
    <text evidence="8">The sequence shown here is derived from an EMBL/GenBank/DDBJ whole genome shotgun (WGS) entry which is preliminary data.</text>
</comment>
<dbReference type="InterPro" id="IPR011114">
    <property type="entry name" value="RuvA_C"/>
</dbReference>
<dbReference type="NCBIfam" id="TIGR00084">
    <property type="entry name" value="ruvA"/>
    <property type="match status" value="1"/>
</dbReference>
<dbReference type="Pfam" id="PF14520">
    <property type="entry name" value="HHH_5"/>
    <property type="match status" value="1"/>
</dbReference>
<evidence type="ECO:0000256" key="5">
    <source>
        <dbReference type="ARBA" id="ARBA00023204"/>
    </source>
</evidence>
<dbReference type="GO" id="GO:0048476">
    <property type="term" value="C:Holliday junction resolvase complex"/>
    <property type="evidence" value="ECO:0007669"/>
    <property type="project" value="UniProtKB-UniRule"/>
</dbReference>
<dbReference type="InterPro" id="IPR003583">
    <property type="entry name" value="Hlx-hairpin-Hlx_DNA-bd_motif"/>
</dbReference>
<gene>
    <name evidence="6 8" type="primary">ruvA</name>
    <name evidence="8" type="ORF">H8695_03015</name>
</gene>
<proteinExistence type="inferred from homology"/>
<evidence type="ECO:0000313" key="8">
    <source>
        <dbReference type="EMBL" id="MBC8535661.1"/>
    </source>
</evidence>
<keyword evidence="3 6" id="KW-0238">DNA-binding</keyword>
<name>A0A926DD58_9FIRM</name>
<dbReference type="InterPro" id="IPR013849">
    <property type="entry name" value="DNA_helicase_Holl-junc_RuvA_I"/>
</dbReference>
<organism evidence="8 9">
    <name type="scientific">Feifania hominis</name>
    <dbReference type="NCBI Taxonomy" id="2763660"/>
    <lineage>
        <taxon>Bacteria</taxon>
        <taxon>Bacillati</taxon>
        <taxon>Bacillota</taxon>
        <taxon>Clostridia</taxon>
        <taxon>Eubacteriales</taxon>
        <taxon>Feifaniaceae</taxon>
        <taxon>Feifania</taxon>
    </lineage>
</organism>
<sequence length="200" mass="21556">MFAYLRGTLAEKELGAVVVECGGVGFRLATTMNTIKKLPEAGAEVKLHTHFSVREDAMELFGFYSPDELSCFRMLISVSGVGPKAALSILSENSYEQLALAIVTGDTKALTRAPGIGPKIANRIVLELKDKIKNEQFMPSSANAAPGEVVMGEVSQIEAVNALMVLGYSQSEASRAVQAVYAEGEPVERTIKQALKFLMR</sequence>
<keyword evidence="5 6" id="KW-0234">DNA repair</keyword>
<feature type="region of interest" description="Domain I" evidence="6">
    <location>
        <begin position="1"/>
        <end position="64"/>
    </location>
</feature>
<comment type="function">
    <text evidence="6">The RuvA-RuvB-RuvC complex processes Holliday junction (HJ) DNA during genetic recombination and DNA repair, while the RuvA-RuvB complex plays an important role in the rescue of blocked DNA replication forks via replication fork reversal (RFR). RuvA specifically binds to HJ cruciform DNA, conferring on it an open structure. The RuvB hexamer acts as an ATP-dependent pump, pulling dsDNA into and through the RuvAB complex. HJ branch migration allows RuvC to scan DNA until it finds its consensus sequence, where it cleaves and resolves the cruciform DNA.</text>
</comment>
<dbReference type="CDD" id="cd14332">
    <property type="entry name" value="UBA_RuvA_C"/>
    <property type="match status" value="1"/>
</dbReference>
<dbReference type="Pfam" id="PF01330">
    <property type="entry name" value="RuvA_N"/>
    <property type="match status" value="1"/>
</dbReference>
<dbReference type="GO" id="GO:0006281">
    <property type="term" value="P:DNA repair"/>
    <property type="evidence" value="ECO:0007669"/>
    <property type="project" value="UniProtKB-UniRule"/>
</dbReference>
<dbReference type="SMART" id="SM00278">
    <property type="entry name" value="HhH1"/>
    <property type="match status" value="2"/>
</dbReference>
<dbReference type="EMBL" id="JACRSP010000001">
    <property type="protein sequence ID" value="MBC8535661.1"/>
    <property type="molecule type" value="Genomic_DNA"/>
</dbReference>
<feature type="region of interest" description="Domain III" evidence="6">
    <location>
        <begin position="155"/>
        <end position="200"/>
    </location>
</feature>
<dbReference type="Gene3D" id="1.10.150.20">
    <property type="entry name" value="5' to 3' exonuclease, C-terminal subdomain"/>
    <property type="match status" value="1"/>
</dbReference>
<accession>A0A926DD58</accession>
<dbReference type="InterPro" id="IPR036267">
    <property type="entry name" value="RuvA_C_sf"/>
</dbReference>
<dbReference type="SUPFAM" id="SSF50249">
    <property type="entry name" value="Nucleic acid-binding proteins"/>
    <property type="match status" value="1"/>
</dbReference>
<keyword evidence="1 6" id="KW-0963">Cytoplasm</keyword>
<dbReference type="Gene3D" id="2.40.50.140">
    <property type="entry name" value="Nucleic acid-binding proteins"/>
    <property type="match status" value="1"/>
</dbReference>
<dbReference type="SUPFAM" id="SSF47781">
    <property type="entry name" value="RuvA domain 2-like"/>
    <property type="match status" value="1"/>
</dbReference>
<dbReference type="HAMAP" id="MF_00031">
    <property type="entry name" value="DNA_HJ_migration_RuvA"/>
    <property type="match status" value="1"/>
</dbReference>
<dbReference type="InterPro" id="IPR010994">
    <property type="entry name" value="RuvA_2-like"/>
</dbReference>
<reference evidence="8" key="1">
    <citation type="submission" date="2020-08" db="EMBL/GenBank/DDBJ databases">
        <title>Genome public.</title>
        <authorList>
            <person name="Liu C."/>
            <person name="Sun Q."/>
        </authorList>
    </citation>
    <scope>NUCLEOTIDE SEQUENCE</scope>
    <source>
        <strain evidence="8">BX7</strain>
    </source>
</reference>
<dbReference type="Gene3D" id="1.10.8.10">
    <property type="entry name" value="DNA helicase RuvA subunit, C-terminal domain"/>
    <property type="match status" value="1"/>
</dbReference>
<feature type="domain" description="Helix-hairpin-helix DNA-binding motif class 1" evidence="7">
    <location>
        <begin position="73"/>
        <end position="92"/>
    </location>
</feature>
<comment type="domain">
    <text evidence="6">Has three domains with a flexible linker between the domains II and III and assumes an 'L' shape. Domain III is highly mobile and contacts RuvB.</text>
</comment>
<comment type="subunit">
    <text evidence="6">Homotetramer. Forms an RuvA(8)-RuvB(12)-Holliday junction (HJ) complex. HJ DNA is sandwiched between 2 RuvA tetramers; dsDNA enters through RuvA and exits via RuvB. An RuvB hexamer assembles on each DNA strand where it exits the tetramer. Each RuvB hexamer is contacted by two RuvA subunits (via domain III) on 2 adjacent RuvB subunits; this complex drives branch migration. In the full resolvosome a probable DNA-RuvA(4)-RuvB(12)-RuvC(2) complex forms which resolves the HJ.</text>
</comment>
<dbReference type="SUPFAM" id="SSF46929">
    <property type="entry name" value="DNA helicase RuvA subunit, C-terminal domain"/>
    <property type="match status" value="1"/>
</dbReference>
<dbReference type="Proteomes" id="UP000620366">
    <property type="component" value="Unassembled WGS sequence"/>
</dbReference>
<evidence type="ECO:0000313" key="9">
    <source>
        <dbReference type="Proteomes" id="UP000620366"/>
    </source>
</evidence>
<dbReference type="RefSeq" id="WP_249299390.1">
    <property type="nucleotide sequence ID" value="NZ_JACRSP010000001.1"/>
</dbReference>
<keyword evidence="2 6" id="KW-0227">DNA damage</keyword>
<dbReference type="GO" id="GO:0009379">
    <property type="term" value="C:Holliday junction helicase complex"/>
    <property type="evidence" value="ECO:0007669"/>
    <property type="project" value="InterPro"/>
</dbReference>
<protein>
    <recommendedName>
        <fullName evidence="6">Holliday junction branch migration complex subunit RuvA</fullName>
    </recommendedName>
</protein>
<evidence type="ECO:0000256" key="4">
    <source>
        <dbReference type="ARBA" id="ARBA00023172"/>
    </source>
</evidence>
<dbReference type="GO" id="GO:0005524">
    <property type="term" value="F:ATP binding"/>
    <property type="evidence" value="ECO:0007669"/>
    <property type="project" value="InterPro"/>
</dbReference>
<dbReference type="Pfam" id="PF07499">
    <property type="entry name" value="RuvA_C"/>
    <property type="match status" value="1"/>
</dbReference>
<dbReference type="GO" id="GO:0006310">
    <property type="term" value="P:DNA recombination"/>
    <property type="evidence" value="ECO:0007669"/>
    <property type="project" value="UniProtKB-UniRule"/>
</dbReference>
<dbReference type="AlphaFoldDB" id="A0A926DD58"/>
<keyword evidence="4 6" id="KW-0233">DNA recombination</keyword>
<evidence type="ECO:0000256" key="3">
    <source>
        <dbReference type="ARBA" id="ARBA00023125"/>
    </source>
</evidence>
<dbReference type="InterPro" id="IPR012340">
    <property type="entry name" value="NA-bd_OB-fold"/>
</dbReference>
<dbReference type="GO" id="GO:0000400">
    <property type="term" value="F:four-way junction DNA binding"/>
    <property type="evidence" value="ECO:0007669"/>
    <property type="project" value="UniProtKB-UniRule"/>
</dbReference>
<evidence type="ECO:0000256" key="6">
    <source>
        <dbReference type="HAMAP-Rule" id="MF_00031"/>
    </source>
</evidence>
<evidence type="ECO:0000256" key="2">
    <source>
        <dbReference type="ARBA" id="ARBA00022763"/>
    </source>
</evidence>
<feature type="domain" description="Helix-hairpin-helix DNA-binding motif class 1" evidence="7">
    <location>
        <begin position="108"/>
        <end position="127"/>
    </location>
</feature>
<comment type="caution">
    <text evidence="6">Lacks conserved residue(s) required for the propagation of feature annotation.</text>
</comment>
<evidence type="ECO:0000256" key="1">
    <source>
        <dbReference type="ARBA" id="ARBA00022490"/>
    </source>
</evidence>
<comment type="subcellular location">
    <subcellularLocation>
        <location evidence="6">Cytoplasm</location>
    </subcellularLocation>
</comment>
<evidence type="ECO:0000259" key="7">
    <source>
        <dbReference type="SMART" id="SM00278"/>
    </source>
</evidence>